<evidence type="ECO:0000256" key="2">
    <source>
        <dbReference type="ARBA" id="ARBA00022801"/>
    </source>
</evidence>
<keyword evidence="3" id="KW-0732">Signal</keyword>
<feature type="domain" description="Carboxylesterase type B" evidence="4">
    <location>
        <begin position="20"/>
        <end position="496"/>
    </location>
</feature>
<dbReference type="AlphaFoldDB" id="A0AAD6SGP8"/>
<evidence type="ECO:0000256" key="1">
    <source>
        <dbReference type="ARBA" id="ARBA00005964"/>
    </source>
</evidence>
<comment type="caution">
    <text evidence="5">The sequence shown here is derived from an EMBL/GenBank/DDBJ whole genome shotgun (WGS) entry which is preliminary data.</text>
</comment>
<dbReference type="InterPro" id="IPR002018">
    <property type="entry name" value="CarbesteraseB"/>
</dbReference>
<keyword evidence="6" id="KW-1185">Reference proteome</keyword>
<dbReference type="InterPro" id="IPR019819">
    <property type="entry name" value="Carboxylesterase_B_CS"/>
</dbReference>
<gene>
    <name evidence="5" type="ORF">C8F04DRAFT_1212502</name>
</gene>
<dbReference type="EC" id="3.1.1.-" evidence="3"/>
<dbReference type="InterPro" id="IPR019826">
    <property type="entry name" value="Carboxylesterase_B_AS"/>
</dbReference>
<dbReference type="GO" id="GO:0016787">
    <property type="term" value="F:hydrolase activity"/>
    <property type="evidence" value="ECO:0007669"/>
    <property type="project" value="UniProtKB-KW"/>
</dbReference>
<dbReference type="PROSITE" id="PS00941">
    <property type="entry name" value="CARBOXYLESTERASE_B_2"/>
    <property type="match status" value="1"/>
</dbReference>
<dbReference type="InterPro" id="IPR050309">
    <property type="entry name" value="Type-B_Carboxylest/Lipase"/>
</dbReference>
<comment type="similarity">
    <text evidence="1 3">Belongs to the type-B carboxylesterase/lipase family.</text>
</comment>
<evidence type="ECO:0000313" key="5">
    <source>
        <dbReference type="EMBL" id="KAJ7026837.1"/>
    </source>
</evidence>
<dbReference type="Gene3D" id="3.40.50.1820">
    <property type="entry name" value="alpha/beta hydrolase"/>
    <property type="match status" value="1"/>
</dbReference>
<evidence type="ECO:0000256" key="3">
    <source>
        <dbReference type="RuleBase" id="RU361235"/>
    </source>
</evidence>
<keyword evidence="2 3" id="KW-0378">Hydrolase</keyword>
<dbReference type="EMBL" id="JARJCM010000132">
    <property type="protein sequence ID" value="KAJ7026837.1"/>
    <property type="molecule type" value="Genomic_DNA"/>
</dbReference>
<dbReference type="SUPFAM" id="SSF53474">
    <property type="entry name" value="alpha/beta-Hydrolases"/>
    <property type="match status" value="1"/>
</dbReference>
<proteinExistence type="inferred from homology"/>
<sequence length="546" mass="58720">MFSPRSFYLIVLLVGAQAGPVVDLGYGQYEGSVENTTLITSFLGIRFAAAPTGDLRFRAPQPPVTVKGVQPATVESNYCPQSGDGTSPTNPFNKRSAGPDEDCLFLNVFYPSNGAGKPNGGDLPVIVWIHGGGYVAGGAIGVPGGDLITQSNRGVVTVVIQYRLGLFGFLPGAEVKKGGTLNAGLLDQDYALRWINKHISKFGGDPSKVAIWGDSAGAGSVLQHVVANGGKTEPQLFRVAMTSSTFLPSQYAYNDRIPELLFSEVVAQSNCTKAKDALTCLRGVDQTVLANINAKINNAAFYGVFQFVPVVDGEFITQRPTLSMLEQKVNGEVLLSVTNTFEGTNFVNQSVPTEAGAYSHSLFPKLTTLQTNAIAKLYRGLGTETFQDSAIMGESIFICPTFYLLHAFQGRAYKGEFAVPPGLHGNDYAYYFPSGGPPPAPYNTPSFTNAFAQSFTSFALNLDPNVKVKVNGTTDITPKWSKYDLGNTEMLFNMTADGTPDIKAVWMSKALLERCVCVIISLFACVFNVHNPKVVSNIRTADKRKL</sequence>
<dbReference type="InterPro" id="IPR029058">
    <property type="entry name" value="AB_hydrolase_fold"/>
</dbReference>
<dbReference type="PANTHER" id="PTHR11559">
    <property type="entry name" value="CARBOXYLESTERASE"/>
    <property type="match status" value="1"/>
</dbReference>
<feature type="signal peptide" evidence="3">
    <location>
        <begin position="1"/>
        <end position="18"/>
    </location>
</feature>
<dbReference type="PROSITE" id="PS00122">
    <property type="entry name" value="CARBOXYLESTERASE_B_1"/>
    <property type="match status" value="1"/>
</dbReference>
<evidence type="ECO:0000259" key="4">
    <source>
        <dbReference type="Pfam" id="PF00135"/>
    </source>
</evidence>
<dbReference type="Proteomes" id="UP001218188">
    <property type="component" value="Unassembled WGS sequence"/>
</dbReference>
<feature type="chain" id="PRO_5041780828" description="Carboxylic ester hydrolase" evidence="3">
    <location>
        <begin position="19"/>
        <end position="546"/>
    </location>
</feature>
<name>A0AAD6SGP8_9AGAR</name>
<protein>
    <recommendedName>
        <fullName evidence="3">Carboxylic ester hydrolase</fullName>
        <ecNumber evidence="3">3.1.1.-</ecNumber>
    </recommendedName>
</protein>
<accession>A0AAD6SGP8</accession>
<reference evidence="5" key="1">
    <citation type="submission" date="2023-03" db="EMBL/GenBank/DDBJ databases">
        <title>Massive genome expansion in bonnet fungi (Mycena s.s.) driven by repeated elements and novel gene families across ecological guilds.</title>
        <authorList>
            <consortium name="Lawrence Berkeley National Laboratory"/>
            <person name="Harder C.B."/>
            <person name="Miyauchi S."/>
            <person name="Viragh M."/>
            <person name="Kuo A."/>
            <person name="Thoen E."/>
            <person name="Andreopoulos B."/>
            <person name="Lu D."/>
            <person name="Skrede I."/>
            <person name="Drula E."/>
            <person name="Henrissat B."/>
            <person name="Morin E."/>
            <person name="Kohler A."/>
            <person name="Barry K."/>
            <person name="LaButti K."/>
            <person name="Morin E."/>
            <person name="Salamov A."/>
            <person name="Lipzen A."/>
            <person name="Mereny Z."/>
            <person name="Hegedus B."/>
            <person name="Baldrian P."/>
            <person name="Stursova M."/>
            <person name="Weitz H."/>
            <person name="Taylor A."/>
            <person name="Grigoriev I.V."/>
            <person name="Nagy L.G."/>
            <person name="Martin F."/>
            <person name="Kauserud H."/>
        </authorList>
    </citation>
    <scope>NUCLEOTIDE SEQUENCE</scope>
    <source>
        <strain evidence="5">CBHHK200</strain>
    </source>
</reference>
<dbReference type="Pfam" id="PF00135">
    <property type="entry name" value="COesterase"/>
    <property type="match status" value="1"/>
</dbReference>
<organism evidence="5 6">
    <name type="scientific">Mycena alexandri</name>
    <dbReference type="NCBI Taxonomy" id="1745969"/>
    <lineage>
        <taxon>Eukaryota</taxon>
        <taxon>Fungi</taxon>
        <taxon>Dikarya</taxon>
        <taxon>Basidiomycota</taxon>
        <taxon>Agaricomycotina</taxon>
        <taxon>Agaricomycetes</taxon>
        <taxon>Agaricomycetidae</taxon>
        <taxon>Agaricales</taxon>
        <taxon>Marasmiineae</taxon>
        <taxon>Mycenaceae</taxon>
        <taxon>Mycena</taxon>
    </lineage>
</organism>
<evidence type="ECO:0000313" key="6">
    <source>
        <dbReference type="Proteomes" id="UP001218188"/>
    </source>
</evidence>